<evidence type="ECO:0000256" key="9">
    <source>
        <dbReference type="ARBA" id="ARBA00023015"/>
    </source>
</evidence>
<dbReference type="FunFam" id="3.30.160.60:FF:000324">
    <property type="entry name" value="Early growth response protein 4"/>
    <property type="match status" value="1"/>
</dbReference>
<dbReference type="FunFam" id="3.30.160.60:FF:000769">
    <property type="entry name" value="Early growth response 2b"/>
    <property type="match status" value="1"/>
</dbReference>
<keyword evidence="8 17" id="KW-0862">Zinc</keyword>
<dbReference type="Gene3D" id="3.30.160.60">
    <property type="entry name" value="Classic Zinc Finger"/>
    <property type="match status" value="3"/>
</dbReference>
<keyword evidence="14 17" id="KW-0539">Nucleus</keyword>
<keyword evidence="10" id="KW-0090">Biological rhythms</keyword>
<protein>
    <recommendedName>
        <fullName evidence="19">C2H2-type domain-containing protein</fullName>
    </recommendedName>
</protein>
<evidence type="ECO:0000256" key="11">
    <source>
        <dbReference type="ARBA" id="ARBA00023125"/>
    </source>
</evidence>
<evidence type="ECO:0000259" key="19">
    <source>
        <dbReference type="PROSITE" id="PS50157"/>
    </source>
</evidence>
<reference evidence="20" key="1">
    <citation type="journal article" date="2022" name="bioRxiv">
        <title>Sequencing and chromosome-scale assembly of the giantPleurodeles waltlgenome.</title>
        <authorList>
            <person name="Brown T."/>
            <person name="Elewa A."/>
            <person name="Iarovenko S."/>
            <person name="Subramanian E."/>
            <person name="Araus A.J."/>
            <person name="Petzold A."/>
            <person name="Susuki M."/>
            <person name="Suzuki K.-i.T."/>
            <person name="Hayashi T."/>
            <person name="Toyoda A."/>
            <person name="Oliveira C."/>
            <person name="Osipova E."/>
            <person name="Leigh N.D."/>
            <person name="Simon A."/>
            <person name="Yun M.H."/>
        </authorList>
    </citation>
    <scope>NUCLEOTIDE SEQUENCE</scope>
    <source>
        <strain evidence="20">20211129_DDA</strain>
        <tissue evidence="20">Liver</tissue>
    </source>
</reference>
<evidence type="ECO:0000256" key="18">
    <source>
        <dbReference type="SAM" id="MobiDB-lite"/>
    </source>
</evidence>
<dbReference type="Pfam" id="PF00096">
    <property type="entry name" value="zf-C2H2"/>
    <property type="match status" value="3"/>
</dbReference>
<feature type="region of interest" description="Disordered" evidence="18">
    <location>
        <begin position="379"/>
        <end position="410"/>
    </location>
</feature>
<dbReference type="GO" id="GO:0048511">
    <property type="term" value="P:rhythmic process"/>
    <property type="evidence" value="ECO:0007669"/>
    <property type="project" value="UniProtKB-KW"/>
</dbReference>
<dbReference type="AlphaFoldDB" id="A0AAV7PGN1"/>
<dbReference type="InterPro" id="IPR036236">
    <property type="entry name" value="Znf_C2H2_sf"/>
</dbReference>
<evidence type="ECO:0000313" key="21">
    <source>
        <dbReference type="Proteomes" id="UP001066276"/>
    </source>
</evidence>
<evidence type="ECO:0000256" key="15">
    <source>
        <dbReference type="ARBA" id="ARBA00060290"/>
    </source>
</evidence>
<dbReference type="GO" id="GO:0000978">
    <property type="term" value="F:RNA polymerase II cis-regulatory region sequence-specific DNA binding"/>
    <property type="evidence" value="ECO:0007669"/>
    <property type="project" value="TreeGrafter"/>
</dbReference>
<evidence type="ECO:0000313" key="20">
    <source>
        <dbReference type="EMBL" id="KAJ1126235.1"/>
    </source>
</evidence>
<gene>
    <name evidence="20" type="ORF">NDU88_004643</name>
</gene>
<dbReference type="Pfam" id="PF11928">
    <property type="entry name" value="DUF3446"/>
    <property type="match status" value="1"/>
</dbReference>
<keyword evidence="9 17" id="KW-0805">Transcription regulation</keyword>
<evidence type="ECO:0000256" key="17">
    <source>
        <dbReference type="RuleBase" id="RU363046"/>
    </source>
</evidence>
<keyword evidence="5 17" id="KW-0479">Metal-binding</keyword>
<comment type="function">
    <text evidence="15">Transcriptional regulator. Recognizes and binds to the DNA sequence 5'-GCG(T/G)GGGCG-3'(EGR-site) in the promoter region of target genes. Binds double-stranded target DNA, irrespective of the cytosine methylation status. Regulates the transcription of numerous target genes, and thereby plays an important role in regulating the response to growth factors, DNA damage, and ischemia. Plays a role in the regulation of cell survival, proliferation and cell death. Mediates responses to ischemia and hypoxia; regulates the expression of proteins that are involved in inflammatory processes. Plays a role in regulating the expression of circadian clock genes.</text>
</comment>
<keyword evidence="21" id="KW-1185">Reference proteome</keyword>
<dbReference type="PANTHER" id="PTHR23235">
    <property type="entry name" value="KRUEPPEL-LIKE TRANSCRIPTION FACTOR"/>
    <property type="match status" value="1"/>
</dbReference>
<keyword evidence="13 17" id="KW-0804">Transcription</keyword>
<comment type="subcellular location">
    <subcellularLocation>
        <location evidence="2">Cytoplasm</location>
    </subcellularLocation>
    <subcellularLocation>
        <location evidence="1 17">Nucleus</location>
    </subcellularLocation>
</comment>
<dbReference type="GO" id="GO:0005737">
    <property type="term" value="C:cytoplasm"/>
    <property type="evidence" value="ECO:0007669"/>
    <property type="project" value="UniProtKB-SubCell"/>
</dbReference>
<feature type="region of interest" description="Disordered" evidence="18">
    <location>
        <begin position="168"/>
        <end position="197"/>
    </location>
</feature>
<dbReference type="GO" id="GO:0005634">
    <property type="term" value="C:nucleus"/>
    <property type="evidence" value="ECO:0007669"/>
    <property type="project" value="UniProtKB-SubCell"/>
</dbReference>
<evidence type="ECO:0000256" key="16">
    <source>
        <dbReference type="PROSITE-ProRule" id="PRU00042"/>
    </source>
</evidence>
<evidence type="ECO:0000256" key="12">
    <source>
        <dbReference type="ARBA" id="ARBA00023159"/>
    </source>
</evidence>
<feature type="compositionally biased region" description="Low complexity" evidence="18">
    <location>
        <begin position="390"/>
        <end position="403"/>
    </location>
</feature>
<feature type="compositionally biased region" description="Low complexity" evidence="18">
    <location>
        <begin position="44"/>
        <end position="55"/>
    </location>
</feature>
<feature type="region of interest" description="Disordered" evidence="18">
    <location>
        <begin position="35"/>
        <end position="59"/>
    </location>
</feature>
<keyword evidence="11 17" id="KW-0238">DNA-binding</keyword>
<comment type="caution">
    <text evidence="20">The sequence shown here is derived from an EMBL/GenBank/DDBJ whole genome shotgun (WGS) entry which is preliminary data.</text>
</comment>
<keyword evidence="7 16" id="KW-0863">Zinc-finger</keyword>
<keyword evidence="4" id="KW-0963">Cytoplasm</keyword>
<evidence type="ECO:0000256" key="10">
    <source>
        <dbReference type="ARBA" id="ARBA00023108"/>
    </source>
</evidence>
<accession>A0AAV7PGN1</accession>
<evidence type="ECO:0000256" key="13">
    <source>
        <dbReference type="ARBA" id="ARBA00023163"/>
    </source>
</evidence>
<evidence type="ECO:0000256" key="6">
    <source>
        <dbReference type="ARBA" id="ARBA00022737"/>
    </source>
</evidence>
<evidence type="ECO:0000256" key="1">
    <source>
        <dbReference type="ARBA" id="ARBA00004123"/>
    </source>
</evidence>
<evidence type="ECO:0000256" key="8">
    <source>
        <dbReference type="ARBA" id="ARBA00022833"/>
    </source>
</evidence>
<feature type="domain" description="C2H2-type" evidence="19">
    <location>
        <begin position="353"/>
        <end position="380"/>
    </location>
</feature>
<evidence type="ECO:0000256" key="7">
    <source>
        <dbReference type="ARBA" id="ARBA00022771"/>
    </source>
</evidence>
<dbReference type="PROSITE" id="PS50157">
    <property type="entry name" value="ZINC_FINGER_C2H2_2"/>
    <property type="match status" value="3"/>
</dbReference>
<dbReference type="GO" id="GO:0000981">
    <property type="term" value="F:DNA-binding transcription factor activity, RNA polymerase II-specific"/>
    <property type="evidence" value="ECO:0007669"/>
    <property type="project" value="TreeGrafter"/>
</dbReference>
<evidence type="ECO:0000256" key="14">
    <source>
        <dbReference type="ARBA" id="ARBA00023242"/>
    </source>
</evidence>
<evidence type="ECO:0000256" key="2">
    <source>
        <dbReference type="ARBA" id="ARBA00004496"/>
    </source>
</evidence>
<dbReference type="SUPFAM" id="SSF57667">
    <property type="entry name" value="beta-beta-alpha zinc fingers"/>
    <property type="match status" value="2"/>
</dbReference>
<dbReference type="InterPro" id="IPR013087">
    <property type="entry name" value="Znf_C2H2_type"/>
</dbReference>
<feature type="domain" description="C2H2-type" evidence="19">
    <location>
        <begin position="295"/>
        <end position="324"/>
    </location>
</feature>
<feature type="region of interest" description="Disordered" evidence="18">
    <location>
        <begin position="276"/>
        <end position="295"/>
    </location>
</feature>
<dbReference type="FunFam" id="3.30.160.60:FF:000419">
    <property type="entry name" value="Early growth response protein 4"/>
    <property type="match status" value="1"/>
</dbReference>
<dbReference type="SMART" id="SM00355">
    <property type="entry name" value="ZnF_C2H2"/>
    <property type="match status" value="3"/>
</dbReference>
<evidence type="ECO:0000256" key="3">
    <source>
        <dbReference type="ARBA" id="ARBA00005682"/>
    </source>
</evidence>
<sequence length="437" mass="48022">MSDPFGSFPHSPTMDSTYPKLEEMMLLSVSGGSQPFLGAGTPGESGYSSAGEAGEPFQNLPTDNFSEMSLSNEKTFVETSFSNVTSRLPPLAYTGRFSLEPASNSTNTLWPEPLFSLVSGLVGMANLPSTSTPSSSPASSTSQSPSLSCSVQSSDSSPIYSAAPTFPSSASDIFPEQPTQSFSTSSGTSIQYPPPAYPASKSNFQVSMIPDYLFPQQQGELNLTPPDQKPFQSLEGRAHQPSLTPLSTIKAFATQTGSQELKAINTSYQSQLMKPGRMRKYPNRPSKTPPHERPYACPVESCDRRFSRSDELTRHIRIHTGQKPFQCRICMRNFSRSDHLTTHIRTHTGEKPFACDICGRKFARSDERKRHTKIHLRQKDKKTEKLAPVSSASPISTFSPSATNNDIRNEDHTQCYRPIHGSIRKMQSRAVASRKSI</sequence>
<proteinExistence type="inferred from homology"/>
<keyword evidence="6" id="KW-0677">Repeat</keyword>
<dbReference type="PANTHER" id="PTHR23235:SF42">
    <property type="entry name" value="EARLY GROWTH RESPONSE PROTEIN 1"/>
    <property type="match status" value="1"/>
</dbReference>
<dbReference type="Proteomes" id="UP001066276">
    <property type="component" value="Chromosome 7"/>
</dbReference>
<keyword evidence="12" id="KW-0010">Activator</keyword>
<evidence type="ECO:0000256" key="4">
    <source>
        <dbReference type="ARBA" id="ARBA00022490"/>
    </source>
</evidence>
<feature type="domain" description="C2H2-type" evidence="19">
    <location>
        <begin position="325"/>
        <end position="352"/>
    </location>
</feature>
<dbReference type="GO" id="GO:0008270">
    <property type="term" value="F:zinc ion binding"/>
    <property type="evidence" value="ECO:0007669"/>
    <property type="project" value="UniProtKB-KW"/>
</dbReference>
<feature type="region of interest" description="Disordered" evidence="18">
    <location>
        <begin position="128"/>
        <end position="155"/>
    </location>
</feature>
<name>A0AAV7PGN1_PLEWA</name>
<dbReference type="PROSITE" id="PS00028">
    <property type="entry name" value="ZINC_FINGER_C2H2_1"/>
    <property type="match status" value="3"/>
</dbReference>
<dbReference type="EMBL" id="JANPWB010000011">
    <property type="protein sequence ID" value="KAJ1126235.1"/>
    <property type="molecule type" value="Genomic_DNA"/>
</dbReference>
<organism evidence="20 21">
    <name type="scientific">Pleurodeles waltl</name>
    <name type="common">Iberian ribbed newt</name>
    <dbReference type="NCBI Taxonomy" id="8319"/>
    <lineage>
        <taxon>Eukaryota</taxon>
        <taxon>Metazoa</taxon>
        <taxon>Chordata</taxon>
        <taxon>Craniata</taxon>
        <taxon>Vertebrata</taxon>
        <taxon>Euteleostomi</taxon>
        <taxon>Amphibia</taxon>
        <taxon>Batrachia</taxon>
        <taxon>Caudata</taxon>
        <taxon>Salamandroidea</taxon>
        <taxon>Salamandridae</taxon>
        <taxon>Pleurodelinae</taxon>
        <taxon>Pleurodeles</taxon>
    </lineage>
</organism>
<evidence type="ECO:0000256" key="5">
    <source>
        <dbReference type="ARBA" id="ARBA00022723"/>
    </source>
</evidence>
<dbReference type="InterPro" id="IPR021849">
    <property type="entry name" value="EGR_N"/>
</dbReference>
<comment type="similarity">
    <text evidence="3 17">Belongs to the EGR C2H2-type zinc-finger protein family.</text>
</comment>
<feature type="compositionally biased region" description="Polar residues" evidence="18">
    <location>
        <begin position="168"/>
        <end position="191"/>
    </location>
</feature>